<organism evidence="2 3">
    <name type="scientific">Leptospira sarikeiensis</name>
    <dbReference type="NCBI Taxonomy" id="2484943"/>
    <lineage>
        <taxon>Bacteria</taxon>
        <taxon>Pseudomonadati</taxon>
        <taxon>Spirochaetota</taxon>
        <taxon>Spirochaetia</taxon>
        <taxon>Leptospirales</taxon>
        <taxon>Leptospiraceae</taxon>
        <taxon>Leptospira</taxon>
    </lineage>
</organism>
<evidence type="ECO:0000313" key="3">
    <source>
        <dbReference type="Proteomes" id="UP000297762"/>
    </source>
</evidence>
<feature type="transmembrane region" description="Helical" evidence="1">
    <location>
        <begin position="47"/>
        <end position="67"/>
    </location>
</feature>
<keyword evidence="1" id="KW-0472">Membrane</keyword>
<dbReference type="AlphaFoldDB" id="A0A4R9K9F3"/>
<protein>
    <submittedName>
        <fullName evidence="2">Uncharacterized protein</fullName>
    </submittedName>
</protein>
<proteinExistence type="predicted"/>
<dbReference type="EMBL" id="RQGF01000012">
    <property type="protein sequence ID" value="TGL63287.1"/>
    <property type="molecule type" value="Genomic_DNA"/>
</dbReference>
<feature type="transmembrane region" description="Helical" evidence="1">
    <location>
        <begin position="79"/>
        <end position="98"/>
    </location>
</feature>
<evidence type="ECO:0000256" key="1">
    <source>
        <dbReference type="SAM" id="Phobius"/>
    </source>
</evidence>
<keyword evidence="1" id="KW-0812">Transmembrane</keyword>
<feature type="transmembrane region" description="Helical" evidence="1">
    <location>
        <begin position="6"/>
        <end position="27"/>
    </location>
</feature>
<name>A0A4R9K9F3_9LEPT</name>
<dbReference type="RefSeq" id="WP_135648376.1">
    <property type="nucleotide sequence ID" value="NZ_RQGF01000012.1"/>
</dbReference>
<keyword evidence="3" id="KW-1185">Reference proteome</keyword>
<accession>A0A4R9K9F3</accession>
<evidence type="ECO:0000313" key="2">
    <source>
        <dbReference type="EMBL" id="TGL63287.1"/>
    </source>
</evidence>
<gene>
    <name evidence="2" type="ORF">EHQ64_04820</name>
</gene>
<dbReference type="Proteomes" id="UP000297762">
    <property type="component" value="Unassembled WGS sequence"/>
</dbReference>
<feature type="transmembrane region" description="Helical" evidence="1">
    <location>
        <begin position="105"/>
        <end position="124"/>
    </location>
</feature>
<dbReference type="OrthoDB" id="670562at2"/>
<reference evidence="2" key="1">
    <citation type="journal article" date="2019" name="PLoS Negl. Trop. Dis.">
        <title>Revisiting the worldwide diversity of Leptospira species in the environment.</title>
        <authorList>
            <person name="Vincent A.T."/>
            <person name="Schiettekatte O."/>
            <person name="Bourhy P."/>
            <person name="Veyrier F.J."/>
            <person name="Picardeau M."/>
        </authorList>
    </citation>
    <scope>NUCLEOTIDE SEQUENCE [LARGE SCALE GENOMIC DNA]</scope>
    <source>
        <strain evidence="2">201702455</strain>
    </source>
</reference>
<keyword evidence="1" id="KW-1133">Transmembrane helix</keyword>
<comment type="caution">
    <text evidence="2">The sequence shown here is derived from an EMBL/GenBank/DDBJ whole genome shotgun (WGS) entry which is preliminary data.</text>
</comment>
<sequence>MDSEILIRSGAVFNLGFALFHIFFWKLFDWKKESKRMSLANSAILQILNLCLILVFIMMSWISWFFTEDLLTSGLGKTIMFFFGLFWAARLLEQFIFLRVNRLQVHILSFLFLIGTLLYSVPFLQGI</sequence>